<accession>A0A7X2P5W4</accession>
<name>A0A7X2P5W4_9FIRM</name>
<organism evidence="1 2">
    <name type="scientific">Bilifractor porci</name>
    <dbReference type="NCBI Taxonomy" id="2606636"/>
    <lineage>
        <taxon>Bacteria</taxon>
        <taxon>Bacillati</taxon>
        <taxon>Bacillota</taxon>
        <taxon>Clostridia</taxon>
        <taxon>Lachnospirales</taxon>
        <taxon>Lachnospiraceae</taxon>
        <taxon>Bilifractor</taxon>
    </lineage>
</organism>
<dbReference type="PANTHER" id="PTHR35787:SF1">
    <property type="entry name" value="GLYCEROL UPTAKE OPERON ANTITERMINATOR REGULATORY PROTEIN"/>
    <property type="match status" value="1"/>
</dbReference>
<comment type="caution">
    <text evidence="1">The sequence shown here is derived from an EMBL/GenBank/DDBJ whole genome shotgun (WGS) entry which is preliminary data.</text>
</comment>
<dbReference type="AlphaFoldDB" id="A0A7X2P5W4"/>
<reference evidence="1 2" key="1">
    <citation type="submission" date="2019-08" db="EMBL/GenBank/DDBJ databases">
        <title>In-depth cultivation of the pig gut microbiome towards novel bacterial diversity and tailored functional studies.</title>
        <authorList>
            <person name="Wylensek D."/>
            <person name="Hitch T.C.A."/>
            <person name="Clavel T."/>
        </authorList>
    </citation>
    <scope>NUCLEOTIDE SEQUENCE [LARGE SCALE GENOMIC DNA]</scope>
    <source>
        <strain evidence="1 2">Oil+RF-744-WCA-WT-13</strain>
    </source>
</reference>
<dbReference type="Pfam" id="PF04309">
    <property type="entry name" value="G3P_antiterm"/>
    <property type="match status" value="1"/>
</dbReference>
<dbReference type="GO" id="GO:0006071">
    <property type="term" value="P:glycerol metabolic process"/>
    <property type="evidence" value="ECO:0007669"/>
    <property type="project" value="InterPro"/>
</dbReference>
<dbReference type="SUPFAM" id="SSF110391">
    <property type="entry name" value="GlpP-like"/>
    <property type="match status" value="1"/>
</dbReference>
<dbReference type="Proteomes" id="UP000466864">
    <property type="component" value="Unassembled WGS sequence"/>
</dbReference>
<dbReference type="GO" id="GO:0006355">
    <property type="term" value="P:regulation of DNA-templated transcription"/>
    <property type="evidence" value="ECO:0007669"/>
    <property type="project" value="InterPro"/>
</dbReference>
<sequence length="188" mass="20387">MHPFRELLEDCPVIAAVKNEEGLQQSLLSDSGIIFILHGDLCGIGEIVRRVHEAGKTAMVHTDLVNGLSGKDTCAVDYLRVETGADGIISTKPSMVRHAGEIGMYSVLRVFLLDSMAYENISRQCLQARPDCIEVLPGLMPKVIRRIVEQEQVPVIAGGLVSDKEDIMNALQAGAVSVSTTKAGLWFV</sequence>
<evidence type="ECO:0000313" key="2">
    <source>
        <dbReference type="Proteomes" id="UP000466864"/>
    </source>
</evidence>
<dbReference type="RefSeq" id="WP_154456599.1">
    <property type="nucleotide sequence ID" value="NZ_VUMV01000001.1"/>
</dbReference>
<dbReference type="EMBL" id="VUMV01000001">
    <property type="protein sequence ID" value="MST80779.1"/>
    <property type="molecule type" value="Genomic_DNA"/>
</dbReference>
<gene>
    <name evidence="1" type="ORF">FYJ60_00310</name>
</gene>
<protein>
    <submittedName>
        <fullName evidence="1">Glycerol-3-phosphate responsive antiterminator</fullName>
    </submittedName>
</protein>
<dbReference type="PANTHER" id="PTHR35787">
    <property type="entry name" value="GLYCEROL UPTAKE OPERON ANTITERMINATOR REGULATORY PROTEIN"/>
    <property type="match status" value="1"/>
</dbReference>
<evidence type="ECO:0000313" key="1">
    <source>
        <dbReference type="EMBL" id="MST80779.1"/>
    </source>
</evidence>
<dbReference type="Gene3D" id="3.20.20.70">
    <property type="entry name" value="Aldolase class I"/>
    <property type="match status" value="1"/>
</dbReference>
<proteinExistence type="predicted"/>
<dbReference type="InterPro" id="IPR006699">
    <property type="entry name" value="GlpP"/>
</dbReference>
<keyword evidence="2" id="KW-1185">Reference proteome</keyword>
<dbReference type="InterPro" id="IPR013785">
    <property type="entry name" value="Aldolase_TIM"/>
</dbReference>
<dbReference type="PIRSF" id="PIRSF016897">
    <property type="entry name" value="GlpP"/>
    <property type="match status" value="1"/>
</dbReference>